<dbReference type="Pfam" id="PF10421">
    <property type="entry name" value="OAS1_C"/>
    <property type="match status" value="1"/>
</dbReference>
<dbReference type="PROSITE" id="PS00833">
    <property type="entry name" value="25A_SYNTH_2"/>
    <property type="match status" value="1"/>
</dbReference>
<dbReference type="Gene3D" id="1.10.1410.20">
    <property type="entry name" value="2'-5'-oligoadenylate synthetase 1, domain 2"/>
    <property type="match status" value="1"/>
</dbReference>
<evidence type="ECO:0000259" key="2">
    <source>
        <dbReference type="Pfam" id="PF10421"/>
    </source>
</evidence>
<feature type="domain" description="2'-5'-oligoadenylate synthetase 1" evidence="2">
    <location>
        <begin position="1"/>
        <end position="91"/>
    </location>
</feature>
<dbReference type="GO" id="GO:0003725">
    <property type="term" value="F:double-stranded RNA binding"/>
    <property type="evidence" value="ECO:0007669"/>
    <property type="project" value="TreeGrafter"/>
</dbReference>
<dbReference type="PANTHER" id="PTHR11258">
    <property type="entry name" value="2-5 OLIGOADENYLATE SYNTHETASE"/>
    <property type="match status" value="1"/>
</dbReference>
<feature type="non-terminal residue" evidence="3">
    <location>
        <position position="1"/>
    </location>
</feature>
<dbReference type="InterPro" id="IPR006117">
    <property type="entry name" value="2-5OAS_C_CS"/>
</dbReference>
<keyword evidence="1" id="KW-0694">RNA-binding</keyword>
<organism evidence="3">
    <name type="scientific">Pongo abelii</name>
    <name type="common">Sumatran orangutan</name>
    <name type="synonym">Pongo pygmaeus abelii</name>
    <dbReference type="NCBI Taxonomy" id="9601"/>
    <lineage>
        <taxon>Eukaryota</taxon>
        <taxon>Metazoa</taxon>
        <taxon>Chordata</taxon>
        <taxon>Craniata</taxon>
        <taxon>Vertebrata</taxon>
        <taxon>Euteleostomi</taxon>
        <taxon>Mammalia</taxon>
        <taxon>Eutheria</taxon>
        <taxon>Euarchontoglires</taxon>
        <taxon>Primates</taxon>
        <taxon>Haplorrhini</taxon>
        <taxon>Catarrhini</taxon>
        <taxon>Hominidae</taxon>
        <taxon>Pongo</taxon>
    </lineage>
</organism>
<dbReference type="SUPFAM" id="SSF81631">
    <property type="entry name" value="PAP/OAS1 substrate-binding domain"/>
    <property type="match status" value="1"/>
</dbReference>
<dbReference type="GO" id="GO:0001730">
    <property type="term" value="F:2'-5'-oligoadenylate synthetase activity"/>
    <property type="evidence" value="ECO:0007669"/>
    <property type="project" value="TreeGrafter"/>
</dbReference>
<evidence type="ECO:0000256" key="1">
    <source>
        <dbReference type="ARBA" id="ARBA00022884"/>
    </source>
</evidence>
<dbReference type="InterPro" id="IPR018952">
    <property type="entry name" value="2-5-oligoAdlate_synth_1_dom2/C"/>
</dbReference>
<protein>
    <submittedName>
        <fullName evidence="3">OAS1 isoform 5</fullName>
    </submittedName>
</protein>
<accession>A0A2J8XKP3</accession>
<proteinExistence type="predicted"/>
<dbReference type="GO" id="GO:0045071">
    <property type="term" value="P:negative regulation of viral genome replication"/>
    <property type="evidence" value="ECO:0007669"/>
    <property type="project" value="TreeGrafter"/>
</dbReference>
<dbReference type="GO" id="GO:0005829">
    <property type="term" value="C:cytosol"/>
    <property type="evidence" value="ECO:0007669"/>
    <property type="project" value="TreeGrafter"/>
</dbReference>
<name>A0A2J8XKP3_PONAB</name>
<sequence>FRTVLELVINYQQLCIYWTKYYDFENPIIKKYLSRQLRKPRPVILDPADPTGNLGGGDPIGWRQLAQEAEAWLNYPCFKNWDGSPVSSWILLMRQRLREVRSLAQGHQLTSGGNGVQTQWTLKPVLMSLC</sequence>
<dbReference type="GO" id="GO:0051607">
    <property type="term" value="P:defense response to virus"/>
    <property type="evidence" value="ECO:0007669"/>
    <property type="project" value="TreeGrafter"/>
</dbReference>
<dbReference type="PANTHER" id="PTHR11258:SF13">
    <property type="entry name" value="2'-5'-OLIGOADENYLATE SYNTHASE 1"/>
    <property type="match status" value="1"/>
</dbReference>
<dbReference type="EMBL" id="NDHI03003364">
    <property type="protein sequence ID" value="PNJ82612.1"/>
    <property type="molecule type" value="Genomic_DNA"/>
</dbReference>
<gene>
    <name evidence="3" type="ORF">CR201_G0001067</name>
</gene>
<dbReference type="GO" id="GO:0016020">
    <property type="term" value="C:membrane"/>
    <property type="evidence" value="ECO:0007669"/>
    <property type="project" value="TreeGrafter"/>
</dbReference>
<evidence type="ECO:0000313" key="3">
    <source>
        <dbReference type="EMBL" id="PNJ82612.1"/>
    </source>
</evidence>
<reference evidence="3" key="1">
    <citation type="submission" date="2017-12" db="EMBL/GenBank/DDBJ databases">
        <title>High-resolution comparative analysis of great ape genomes.</title>
        <authorList>
            <person name="Pollen A."/>
            <person name="Hastie A."/>
            <person name="Hormozdiari F."/>
            <person name="Dougherty M."/>
            <person name="Liu R."/>
            <person name="Chaisson M."/>
            <person name="Hoppe E."/>
            <person name="Hill C."/>
            <person name="Pang A."/>
            <person name="Hillier L."/>
            <person name="Baker C."/>
            <person name="Armstrong J."/>
            <person name="Shendure J."/>
            <person name="Paten B."/>
            <person name="Wilson R."/>
            <person name="Chao H."/>
            <person name="Schneider V."/>
            <person name="Ventura M."/>
            <person name="Kronenberg Z."/>
            <person name="Murali S."/>
            <person name="Gordon D."/>
            <person name="Cantsilieris S."/>
            <person name="Munson K."/>
            <person name="Nelson B."/>
            <person name="Raja A."/>
            <person name="Underwood J."/>
            <person name="Diekhans M."/>
            <person name="Fiddes I."/>
            <person name="Haussler D."/>
            <person name="Eichler E."/>
        </authorList>
    </citation>
    <scope>NUCLEOTIDE SEQUENCE [LARGE SCALE GENOMIC DNA]</scope>
    <source>
        <strain evidence="3">Susie</strain>
    </source>
</reference>
<dbReference type="AlphaFoldDB" id="A0A2J8XKP3"/>
<comment type="caution">
    <text evidence="3">The sequence shown here is derived from an EMBL/GenBank/DDBJ whole genome shotgun (WGS) entry which is preliminary data.</text>
</comment>
<dbReference type="GO" id="GO:0005654">
    <property type="term" value="C:nucleoplasm"/>
    <property type="evidence" value="ECO:0007669"/>
    <property type="project" value="TreeGrafter"/>
</dbReference>